<evidence type="ECO:0000256" key="4">
    <source>
        <dbReference type="ARBA" id="ARBA00024484"/>
    </source>
</evidence>
<dbReference type="Proteomes" id="UP000765003">
    <property type="component" value="Unassembled WGS sequence"/>
</dbReference>
<name>A0ABS3B0Q4_9FIRM</name>
<dbReference type="GO" id="GO:0016874">
    <property type="term" value="F:ligase activity"/>
    <property type="evidence" value="ECO:0007669"/>
    <property type="project" value="UniProtKB-KW"/>
</dbReference>
<dbReference type="PROSITE" id="PS00455">
    <property type="entry name" value="AMP_BINDING"/>
    <property type="match status" value="1"/>
</dbReference>
<evidence type="ECO:0000256" key="2">
    <source>
        <dbReference type="ARBA" id="ARBA00022832"/>
    </source>
</evidence>
<reference evidence="7" key="1">
    <citation type="submission" date="2021-02" db="EMBL/GenBank/DDBJ databases">
        <title>Activity-based single-cell genomes from oceanic crustal fluid captures similar information to metagenomic and metatranscriptomic surveys with orders of magnitude less sampling.</title>
        <authorList>
            <person name="D'Angelo T.S."/>
            <person name="Orcutt B.N."/>
        </authorList>
    </citation>
    <scope>NUCLEOTIDE SEQUENCE [LARGE SCALE GENOMIC DNA]</scope>
    <source>
        <strain evidence="7">AH-315-E05</strain>
    </source>
</reference>
<keyword evidence="8" id="KW-1185">Reference proteome</keyword>
<evidence type="ECO:0000259" key="6">
    <source>
        <dbReference type="Pfam" id="PF00501"/>
    </source>
</evidence>
<comment type="catalytic activity">
    <reaction evidence="4">
        <text>a long-chain fatty acid + ATP + CoA = a long-chain fatty acyl-CoA + AMP + diphosphate</text>
        <dbReference type="Rhea" id="RHEA:15421"/>
        <dbReference type="ChEBI" id="CHEBI:30616"/>
        <dbReference type="ChEBI" id="CHEBI:33019"/>
        <dbReference type="ChEBI" id="CHEBI:57287"/>
        <dbReference type="ChEBI" id="CHEBI:57560"/>
        <dbReference type="ChEBI" id="CHEBI:83139"/>
        <dbReference type="ChEBI" id="CHEBI:456215"/>
        <dbReference type="EC" id="6.2.1.3"/>
    </reaction>
    <physiologicalReaction direction="left-to-right" evidence="4">
        <dbReference type="Rhea" id="RHEA:15422"/>
    </physiologicalReaction>
</comment>
<dbReference type="InterPro" id="IPR000873">
    <property type="entry name" value="AMP-dep_synth/lig_dom"/>
</dbReference>
<protein>
    <recommendedName>
        <fullName evidence="5">Acyl-CoA synthetase</fullName>
    </recommendedName>
</protein>
<gene>
    <name evidence="7" type="ORF">JYT19_00790</name>
</gene>
<dbReference type="InterPro" id="IPR045851">
    <property type="entry name" value="AMP-bd_C_sf"/>
</dbReference>
<evidence type="ECO:0000256" key="5">
    <source>
        <dbReference type="ARBA" id="ARBA00032875"/>
    </source>
</evidence>
<dbReference type="EMBL" id="JAFITA010000009">
    <property type="protein sequence ID" value="MBN4077427.1"/>
    <property type="molecule type" value="Genomic_DNA"/>
</dbReference>
<feature type="domain" description="AMP-dependent synthetase/ligase" evidence="6">
    <location>
        <begin position="16"/>
        <end position="422"/>
    </location>
</feature>
<keyword evidence="1 7" id="KW-0436">Ligase</keyword>
<evidence type="ECO:0000313" key="7">
    <source>
        <dbReference type="EMBL" id="MBN4077427.1"/>
    </source>
</evidence>
<evidence type="ECO:0000256" key="3">
    <source>
        <dbReference type="ARBA" id="ARBA00023098"/>
    </source>
</evidence>
<dbReference type="CDD" id="cd05907">
    <property type="entry name" value="VL_LC_FACS_like"/>
    <property type="match status" value="1"/>
</dbReference>
<dbReference type="PANTHER" id="PTHR43272:SF32">
    <property type="entry name" value="AMP-DEPENDENT SYNTHETASE_LIGASE DOMAIN-CONTAINING PROTEIN"/>
    <property type="match status" value="1"/>
</dbReference>
<dbReference type="Pfam" id="PF23562">
    <property type="entry name" value="AMP-binding_C_3"/>
    <property type="match status" value="1"/>
</dbReference>
<dbReference type="PANTHER" id="PTHR43272">
    <property type="entry name" value="LONG-CHAIN-FATTY-ACID--COA LIGASE"/>
    <property type="match status" value="1"/>
</dbReference>
<dbReference type="InterPro" id="IPR042099">
    <property type="entry name" value="ANL_N_sf"/>
</dbReference>
<dbReference type="Pfam" id="PF00501">
    <property type="entry name" value="AMP-binding"/>
    <property type="match status" value="1"/>
</dbReference>
<accession>A0ABS3B0Q4</accession>
<dbReference type="SUPFAM" id="SSF56801">
    <property type="entry name" value="Acetyl-CoA synthetase-like"/>
    <property type="match status" value="1"/>
</dbReference>
<evidence type="ECO:0000256" key="1">
    <source>
        <dbReference type="ARBA" id="ARBA00022598"/>
    </source>
</evidence>
<dbReference type="Gene3D" id="3.30.300.30">
    <property type="match status" value="1"/>
</dbReference>
<keyword evidence="2" id="KW-0276">Fatty acid metabolism</keyword>
<evidence type="ECO:0000313" key="8">
    <source>
        <dbReference type="Proteomes" id="UP000765003"/>
    </source>
</evidence>
<organism evidence="7 8">
    <name type="scientific">Sulfobacillus acidophilus</name>
    <dbReference type="NCBI Taxonomy" id="53633"/>
    <lineage>
        <taxon>Bacteria</taxon>
        <taxon>Bacillati</taxon>
        <taxon>Bacillota</taxon>
        <taxon>Clostridia</taxon>
        <taxon>Eubacteriales</taxon>
        <taxon>Clostridiales Family XVII. Incertae Sedis</taxon>
        <taxon>Sulfobacillus</taxon>
    </lineage>
</organism>
<sequence>MRETCVDKFLERARVCANDNAYFIKKNDQWQPSTWKEFGEDTTNFAKGLMSLGHEKGECVGVLGYNRPEWIMACIGTQMVAGVSAGVYTSCSAEEVAYVLHHSEAKVAVVENAKRWREQVKPVLNQLPHLKAVILMDNSEEVNDNMVMGFDKLLELGKKQDDASFKTRLSQIDPNGLATLIYTSGTTGPPKAVMLSHKSIAWTVDSTVNLIHVGKGDVILSYLPLAHIAEQMFSIYAPICCGATLYFAESMEKLPENLKEVQPTVFFGVPRVYEKFYAKVKVKIDSAKGTKKLLVTWAQKVAKEVWERKHQGKELSTQLKVQYAMTQKLIFSKLKPLLGLGRARICITGAAPISNDILNFFMGLDVPIYEVYGQSEDCGPTSINIPGAAKVGSVGKPLPGVKVKIADDGEILVKGPNVFMGYMKDEKATNEAMNDGWLFSGDIGHLDQDGYLKITDRKKDILITAGGKNIAPQNLEGMLKQIPLVSLAVVVGDRKKYLSALLTPNEENLAEAAKKMGIEDRSISNMVKQEQILLKLKEEIDKMNKKLAPVEQIKKFDFLPRDFSVETGELTPTMKIKRKVVNERYSKNIANLYQ</sequence>
<proteinExistence type="predicted"/>
<dbReference type="InterPro" id="IPR020845">
    <property type="entry name" value="AMP-binding_CS"/>
</dbReference>
<keyword evidence="3" id="KW-0443">Lipid metabolism</keyword>
<comment type="caution">
    <text evidence="7">The sequence shown here is derived from an EMBL/GenBank/DDBJ whole genome shotgun (WGS) entry which is preliminary data.</text>
</comment>
<dbReference type="Gene3D" id="3.40.50.12780">
    <property type="entry name" value="N-terminal domain of ligase-like"/>
    <property type="match status" value="1"/>
</dbReference>